<keyword evidence="7" id="KW-1185">Reference proteome</keyword>
<reference evidence="6 7" key="1">
    <citation type="submission" date="2022-03" db="EMBL/GenBank/DDBJ databases">
        <title>Pseudonocardia alaer sp. nov., a novel actinomycete isolated from reed forest soil.</title>
        <authorList>
            <person name="Wang L."/>
        </authorList>
    </citation>
    <scope>NUCLEOTIDE SEQUENCE [LARGE SCALE GENOMIC DNA]</scope>
    <source>
        <strain evidence="6 7">Y-16303</strain>
    </source>
</reference>
<feature type="region of interest" description="Disordered" evidence="4">
    <location>
        <begin position="365"/>
        <end position="394"/>
    </location>
</feature>
<organism evidence="6 7">
    <name type="scientific">Pseudonocardia alaniniphila</name>
    <dbReference type="NCBI Taxonomy" id="75291"/>
    <lineage>
        <taxon>Bacteria</taxon>
        <taxon>Bacillati</taxon>
        <taxon>Actinomycetota</taxon>
        <taxon>Actinomycetes</taxon>
        <taxon>Pseudonocardiales</taxon>
        <taxon>Pseudonocardiaceae</taxon>
        <taxon>Pseudonocardia</taxon>
    </lineage>
</organism>
<keyword evidence="3" id="KW-0456">Lyase</keyword>
<keyword evidence="2" id="KW-0479">Metal-binding</keyword>
<sequence length="394" mass="42855">MTSTEGTPTGALPGTIAGPPGFPDVVLVEEGMREGLQIEDAGVPVKDKIRLLDALSATGLRRIVVGSFVSPKWTPQMAGIDEIVEGFTPAPGVTYTALALNSRGVERRATYIPDKLSLEDERPFTRVHLCDVFARRNTNRSQQQEIDTWPGIVERAAADGVTEAEMGVNAAWGSNWLGPFGHEQRMELLERQYAMWTDHGIAVTKVFLGDPMGWNLPHHVEADLRAIQERWPSVSTFHLHLHNTRGMAPISAYSALRTVGERCTVILDASIGGMAGCPYCGNGRAAALTPTEDLVHLLDGLGFDTGVDLDKLIETVAVAEEILGHRLYGHVSKAGGCPQGDALYPMDLPFIETLEQAQHFRLGPPSYEGAMSPWKEPITSPFRKDSITPRKDGA</sequence>
<evidence type="ECO:0000313" key="7">
    <source>
        <dbReference type="Proteomes" id="UP001299970"/>
    </source>
</evidence>
<gene>
    <name evidence="6" type="ORF">MMF94_31065</name>
</gene>
<dbReference type="PANTHER" id="PTHR42738">
    <property type="entry name" value="HYDROXYMETHYLGLUTARYL-COA LYASE"/>
    <property type="match status" value="1"/>
</dbReference>
<protein>
    <submittedName>
        <fullName evidence="6">Citramalate synthase</fullName>
    </submittedName>
</protein>
<dbReference type="SUPFAM" id="SSF51569">
    <property type="entry name" value="Aldolase"/>
    <property type="match status" value="1"/>
</dbReference>
<dbReference type="PROSITE" id="PS50991">
    <property type="entry name" value="PYR_CT"/>
    <property type="match status" value="1"/>
</dbReference>
<evidence type="ECO:0000259" key="5">
    <source>
        <dbReference type="PROSITE" id="PS50991"/>
    </source>
</evidence>
<evidence type="ECO:0000256" key="4">
    <source>
        <dbReference type="SAM" id="MobiDB-lite"/>
    </source>
</evidence>
<dbReference type="Gene3D" id="3.20.20.70">
    <property type="entry name" value="Aldolase class I"/>
    <property type="match status" value="1"/>
</dbReference>
<dbReference type="InterPro" id="IPR000891">
    <property type="entry name" value="PYR_CT"/>
</dbReference>
<evidence type="ECO:0000256" key="1">
    <source>
        <dbReference type="ARBA" id="ARBA00009405"/>
    </source>
</evidence>
<evidence type="ECO:0000256" key="3">
    <source>
        <dbReference type="ARBA" id="ARBA00023239"/>
    </source>
</evidence>
<dbReference type="InterPro" id="IPR013785">
    <property type="entry name" value="Aldolase_TIM"/>
</dbReference>
<comment type="similarity">
    <text evidence="1">Belongs to the HMG-CoA lyase family.</text>
</comment>
<feature type="domain" description="Pyruvate carboxyltransferase" evidence="5">
    <location>
        <begin position="25"/>
        <end position="313"/>
    </location>
</feature>
<dbReference type="EMBL" id="JAKXMK010000030">
    <property type="protein sequence ID" value="MCH6170164.1"/>
    <property type="molecule type" value="Genomic_DNA"/>
</dbReference>
<dbReference type="RefSeq" id="WP_241040973.1">
    <property type="nucleotide sequence ID" value="NZ_BAAAJF010000049.1"/>
</dbReference>
<comment type="caution">
    <text evidence="6">The sequence shown here is derived from an EMBL/GenBank/DDBJ whole genome shotgun (WGS) entry which is preliminary data.</text>
</comment>
<dbReference type="InterPro" id="IPR043594">
    <property type="entry name" value="HMGL"/>
</dbReference>
<feature type="compositionally biased region" description="Basic and acidic residues" evidence="4">
    <location>
        <begin position="382"/>
        <end position="394"/>
    </location>
</feature>
<dbReference type="Proteomes" id="UP001299970">
    <property type="component" value="Unassembled WGS sequence"/>
</dbReference>
<accession>A0ABS9TNQ9</accession>
<name>A0ABS9TNQ9_9PSEU</name>
<dbReference type="Pfam" id="PF00682">
    <property type="entry name" value="HMGL-like"/>
    <property type="match status" value="1"/>
</dbReference>
<evidence type="ECO:0000256" key="2">
    <source>
        <dbReference type="ARBA" id="ARBA00022723"/>
    </source>
</evidence>
<proteinExistence type="inferred from homology"/>
<dbReference type="PANTHER" id="PTHR42738:SF7">
    <property type="entry name" value="HYDROXYMETHYLGLUTARYL-COA LYASE"/>
    <property type="match status" value="1"/>
</dbReference>
<evidence type="ECO:0000313" key="6">
    <source>
        <dbReference type="EMBL" id="MCH6170164.1"/>
    </source>
</evidence>